<organism evidence="2 3">
    <name type="scientific">Trematosphaeria pertusa</name>
    <dbReference type="NCBI Taxonomy" id="390896"/>
    <lineage>
        <taxon>Eukaryota</taxon>
        <taxon>Fungi</taxon>
        <taxon>Dikarya</taxon>
        <taxon>Ascomycota</taxon>
        <taxon>Pezizomycotina</taxon>
        <taxon>Dothideomycetes</taxon>
        <taxon>Pleosporomycetidae</taxon>
        <taxon>Pleosporales</taxon>
        <taxon>Massarineae</taxon>
        <taxon>Trematosphaeriaceae</taxon>
        <taxon>Trematosphaeria</taxon>
    </lineage>
</organism>
<accession>A0A6A6IMW4</accession>
<dbReference type="Proteomes" id="UP000800094">
    <property type="component" value="Unassembled WGS sequence"/>
</dbReference>
<name>A0A6A6IMW4_9PLEO</name>
<dbReference type="PANTHER" id="PTHR35391">
    <property type="entry name" value="C2H2-TYPE DOMAIN-CONTAINING PROTEIN-RELATED"/>
    <property type="match status" value="1"/>
</dbReference>
<dbReference type="Pfam" id="PF20233">
    <property type="entry name" value="DUF6590"/>
    <property type="match status" value="1"/>
</dbReference>
<sequence>LHVQAASEELVRDDHDVVKYGERAFAQMRRFVIVQVRTGFVYACPITTYSGRGTLKPGINPSEHSIVYAVGSEPSLFHGESLTKEPIAIQLAEPWSSIDRASRVRFGKAYPVEMNVKVRDIGNVIPDDLSKLIAYYREEQWT</sequence>
<keyword evidence="3" id="KW-1185">Reference proteome</keyword>
<feature type="non-terminal residue" evidence="2">
    <location>
        <position position="1"/>
    </location>
</feature>
<reference evidence="2" key="1">
    <citation type="journal article" date="2020" name="Stud. Mycol.">
        <title>101 Dothideomycetes genomes: a test case for predicting lifestyles and emergence of pathogens.</title>
        <authorList>
            <person name="Haridas S."/>
            <person name="Albert R."/>
            <person name="Binder M."/>
            <person name="Bloem J."/>
            <person name="Labutti K."/>
            <person name="Salamov A."/>
            <person name="Andreopoulos B."/>
            <person name="Baker S."/>
            <person name="Barry K."/>
            <person name="Bills G."/>
            <person name="Bluhm B."/>
            <person name="Cannon C."/>
            <person name="Castanera R."/>
            <person name="Culley D."/>
            <person name="Daum C."/>
            <person name="Ezra D."/>
            <person name="Gonzalez J."/>
            <person name="Henrissat B."/>
            <person name="Kuo A."/>
            <person name="Liang C."/>
            <person name="Lipzen A."/>
            <person name="Lutzoni F."/>
            <person name="Magnuson J."/>
            <person name="Mondo S."/>
            <person name="Nolan M."/>
            <person name="Ohm R."/>
            <person name="Pangilinan J."/>
            <person name="Park H.-J."/>
            <person name="Ramirez L."/>
            <person name="Alfaro M."/>
            <person name="Sun H."/>
            <person name="Tritt A."/>
            <person name="Yoshinaga Y."/>
            <person name="Zwiers L.-H."/>
            <person name="Turgeon B."/>
            <person name="Goodwin S."/>
            <person name="Spatafora J."/>
            <person name="Crous P."/>
            <person name="Grigoriev I."/>
        </authorList>
    </citation>
    <scope>NUCLEOTIDE SEQUENCE</scope>
    <source>
        <strain evidence="2">CBS 122368</strain>
    </source>
</reference>
<evidence type="ECO:0000313" key="2">
    <source>
        <dbReference type="EMBL" id="KAF2251905.1"/>
    </source>
</evidence>
<dbReference type="RefSeq" id="XP_033686909.1">
    <property type="nucleotide sequence ID" value="XM_033823460.1"/>
</dbReference>
<evidence type="ECO:0000259" key="1">
    <source>
        <dbReference type="Pfam" id="PF20233"/>
    </source>
</evidence>
<dbReference type="EMBL" id="ML987192">
    <property type="protein sequence ID" value="KAF2251905.1"/>
    <property type="molecule type" value="Genomic_DNA"/>
</dbReference>
<dbReference type="PANTHER" id="PTHR35391:SF5">
    <property type="entry name" value="DUF6590 DOMAIN-CONTAINING PROTEIN"/>
    <property type="match status" value="1"/>
</dbReference>
<gene>
    <name evidence="2" type="ORF">BU26DRAFT_422508</name>
</gene>
<proteinExistence type="predicted"/>
<dbReference type="OrthoDB" id="3559580at2759"/>
<dbReference type="InterPro" id="IPR046497">
    <property type="entry name" value="DUF6590"/>
</dbReference>
<protein>
    <recommendedName>
        <fullName evidence="1">DUF6590 domain-containing protein</fullName>
    </recommendedName>
</protein>
<evidence type="ECO:0000313" key="3">
    <source>
        <dbReference type="Proteomes" id="UP000800094"/>
    </source>
</evidence>
<dbReference type="GeneID" id="54576790"/>
<feature type="domain" description="DUF6590" evidence="1">
    <location>
        <begin position="14"/>
        <end position="133"/>
    </location>
</feature>
<dbReference type="AlphaFoldDB" id="A0A6A6IMW4"/>